<feature type="compositionally biased region" description="Polar residues" evidence="2">
    <location>
        <begin position="94"/>
        <end position="120"/>
    </location>
</feature>
<evidence type="ECO:0000313" key="3">
    <source>
        <dbReference type="EMBL" id="KAJ7391555.1"/>
    </source>
</evidence>
<dbReference type="Proteomes" id="UP001163046">
    <property type="component" value="Unassembled WGS sequence"/>
</dbReference>
<proteinExistence type="predicted"/>
<organism evidence="3 4">
    <name type="scientific">Desmophyllum pertusum</name>
    <dbReference type="NCBI Taxonomy" id="174260"/>
    <lineage>
        <taxon>Eukaryota</taxon>
        <taxon>Metazoa</taxon>
        <taxon>Cnidaria</taxon>
        <taxon>Anthozoa</taxon>
        <taxon>Hexacorallia</taxon>
        <taxon>Scleractinia</taxon>
        <taxon>Caryophylliina</taxon>
        <taxon>Caryophylliidae</taxon>
        <taxon>Desmophyllum</taxon>
    </lineage>
</organism>
<evidence type="ECO:0000256" key="2">
    <source>
        <dbReference type="SAM" id="MobiDB-lite"/>
    </source>
</evidence>
<sequence length="305" mass="35334">MAAEAVVTSLPSVVLTQENNYNSSDFLYKERRRESKTCFEQSLVWDVAADDDEWVEPEITTAKSTGHRKVTLPLTTTQARRRSDQRPAEGTKLPKQNVNRSGFFNPASLESSHRNPNQLARSGLPSMPVIPKRQRSFTVASLMSDEQIDTVQGKLFRENLGLTYRQNKEAKKLEYDNMASSQTLQDAHDQIGNLIAKIEKRNKYIRERNKKEGDIIHEVEASRRERDEKLLEYKLILKRMKEALAIKDKTVEDAESERTQAETTYQKHLKENTDLMRKIEAKEKQIKQLKEKAEKAKKWKENVRS</sequence>
<feature type="coiled-coil region" evidence="1">
    <location>
        <begin position="237"/>
        <end position="302"/>
    </location>
</feature>
<comment type="caution">
    <text evidence="3">The sequence shown here is derived from an EMBL/GenBank/DDBJ whole genome shotgun (WGS) entry which is preliminary data.</text>
</comment>
<dbReference type="OrthoDB" id="5976867at2759"/>
<keyword evidence="4" id="KW-1185">Reference proteome</keyword>
<keyword evidence="1" id="KW-0175">Coiled coil</keyword>
<dbReference type="EMBL" id="MU825405">
    <property type="protein sequence ID" value="KAJ7391555.1"/>
    <property type="molecule type" value="Genomic_DNA"/>
</dbReference>
<dbReference type="AlphaFoldDB" id="A0A9X0A1Y6"/>
<reference evidence="3" key="1">
    <citation type="submission" date="2023-01" db="EMBL/GenBank/DDBJ databases">
        <title>Genome assembly of the deep-sea coral Lophelia pertusa.</title>
        <authorList>
            <person name="Herrera S."/>
            <person name="Cordes E."/>
        </authorList>
    </citation>
    <scope>NUCLEOTIDE SEQUENCE</scope>
    <source>
        <strain evidence="3">USNM1676648</strain>
        <tissue evidence="3">Polyp</tissue>
    </source>
</reference>
<gene>
    <name evidence="3" type="ORF">OS493_017250</name>
</gene>
<feature type="region of interest" description="Disordered" evidence="2">
    <location>
        <begin position="74"/>
        <end position="129"/>
    </location>
</feature>
<evidence type="ECO:0000256" key="1">
    <source>
        <dbReference type="SAM" id="Coils"/>
    </source>
</evidence>
<evidence type="ECO:0000313" key="4">
    <source>
        <dbReference type="Proteomes" id="UP001163046"/>
    </source>
</evidence>
<protein>
    <submittedName>
        <fullName evidence="3">Uncharacterized protein</fullName>
    </submittedName>
</protein>
<accession>A0A9X0A1Y6</accession>
<name>A0A9X0A1Y6_9CNID</name>